<reference evidence="2 3" key="1">
    <citation type="submission" date="2016-04" db="EMBL/GenBank/DDBJ databases">
        <title>A degradative enzymes factory behind the ericoid mycorrhizal symbiosis.</title>
        <authorList>
            <consortium name="DOE Joint Genome Institute"/>
            <person name="Martino E."/>
            <person name="Morin E."/>
            <person name="Grelet G."/>
            <person name="Kuo A."/>
            <person name="Kohler A."/>
            <person name="Daghino S."/>
            <person name="Barry K."/>
            <person name="Choi C."/>
            <person name="Cichocki N."/>
            <person name="Clum A."/>
            <person name="Copeland A."/>
            <person name="Hainaut M."/>
            <person name="Haridas S."/>
            <person name="Labutti K."/>
            <person name="Lindquist E."/>
            <person name="Lipzen A."/>
            <person name="Khouja H.-R."/>
            <person name="Murat C."/>
            <person name="Ohm R."/>
            <person name="Olson A."/>
            <person name="Spatafora J."/>
            <person name="Veneault-Fourrey C."/>
            <person name="Henrissat B."/>
            <person name="Grigoriev I."/>
            <person name="Martin F."/>
            <person name="Perotto S."/>
        </authorList>
    </citation>
    <scope>NUCLEOTIDE SEQUENCE [LARGE SCALE GENOMIC DNA]</scope>
    <source>
        <strain evidence="2 3">F</strain>
    </source>
</reference>
<gene>
    <name evidence="2" type="ORF">L207DRAFT_611518</name>
</gene>
<organism evidence="2 3">
    <name type="scientific">Hyaloscypha variabilis (strain UAMH 11265 / GT02V1 / F)</name>
    <name type="common">Meliniomyces variabilis</name>
    <dbReference type="NCBI Taxonomy" id="1149755"/>
    <lineage>
        <taxon>Eukaryota</taxon>
        <taxon>Fungi</taxon>
        <taxon>Dikarya</taxon>
        <taxon>Ascomycota</taxon>
        <taxon>Pezizomycotina</taxon>
        <taxon>Leotiomycetes</taxon>
        <taxon>Helotiales</taxon>
        <taxon>Hyaloscyphaceae</taxon>
        <taxon>Hyaloscypha</taxon>
        <taxon>Hyaloscypha variabilis</taxon>
    </lineage>
</organism>
<dbReference type="InterPro" id="IPR027843">
    <property type="entry name" value="DUF4440"/>
</dbReference>
<dbReference type="SUPFAM" id="SSF54427">
    <property type="entry name" value="NTF2-like"/>
    <property type="match status" value="1"/>
</dbReference>
<dbReference type="Pfam" id="PF14534">
    <property type="entry name" value="DUF4440"/>
    <property type="match status" value="1"/>
</dbReference>
<protein>
    <recommendedName>
        <fullName evidence="1">DUF4440 domain-containing protein</fullName>
    </recommendedName>
</protein>
<evidence type="ECO:0000313" key="2">
    <source>
        <dbReference type="EMBL" id="PMD31384.1"/>
    </source>
</evidence>
<dbReference type="AlphaFoldDB" id="A0A2J6QYN4"/>
<dbReference type="Gene3D" id="3.10.450.50">
    <property type="match status" value="1"/>
</dbReference>
<dbReference type="InterPro" id="IPR032710">
    <property type="entry name" value="NTF2-like_dom_sf"/>
</dbReference>
<evidence type="ECO:0000313" key="3">
    <source>
        <dbReference type="Proteomes" id="UP000235786"/>
    </source>
</evidence>
<name>A0A2J6QYN4_HYAVF</name>
<dbReference type="Proteomes" id="UP000235786">
    <property type="component" value="Unassembled WGS sequence"/>
</dbReference>
<dbReference type="OrthoDB" id="332863at2759"/>
<keyword evidence="3" id="KW-1185">Reference proteome</keyword>
<feature type="non-terminal residue" evidence="2">
    <location>
        <position position="1"/>
    </location>
</feature>
<accession>A0A2J6QYN4</accession>
<evidence type="ECO:0000259" key="1">
    <source>
        <dbReference type="Pfam" id="PF14534"/>
    </source>
</evidence>
<sequence>LLTTSLPLISQLTQPLVSTTTKTEITALLHAYETALNASSTTSVLPLYTQTGIFMAQHFPTAIGPSSIAAAYDQTFAAITLSVTFDILEIVEMSEEYAFARTASKGKVLIKGGGESKEKNQELFVLRREEGVWKIERYCFCSTLPPH</sequence>
<dbReference type="EMBL" id="KZ613963">
    <property type="protein sequence ID" value="PMD31384.1"/>
    <property type="molecule type" value="Genomic_DNA"/>
</dbReference>
<feature type="domain" description="DUF4440" evidence="1">
    <location>
        <begin position="25"/>
        <end position="135"/>
    </location>
</feature>
<proteinExistence type="predicted"/>